<dbReference type="GO" id="GO:0008061">
    <property type="term" value="F:chitin binding"/>
    <property type="evidence" value="ECO:0007669"/>
    <property type="project" value="InterPro"/>
</dbReference>
<reference evidence="3 4" key="2">
    <citation type="journal article" date="2008" name="Bioinformatics">
        <title>Assembly reconciliation.</title>
        <authorList>
            <person name="Zimin A.V."/>
            <person name="Smith D.R."/>
            <person name="Sutton G."/>
            <person name="Yorke J.A."/>
        </authorList>
    </citation>
    <scope>NUCLEOTIDE SEQUENCE [LARGE SCALE GENOMIC DNA]</scope>
    <source>
        <strain evidence="3 4">TSC#14021-0224.01</strain>
    </source>
</reference>
<evidence type="ECO:0000259" key="2">
    <source>
        <dbReference type="PROSITE" id="PS50940"/>
    </source>
</evidence>
<feature type="domain" description="Chitin-binding type-2" evidence="2">
    <location>
        <begin position="107"/>
        <end position="153"/>
    </location>
</feature>
<dbReference type="OrthoDB" id="6020543at2759"/>
<feature type="transmembrane region" description="Helical" evidence="1">
    <location>
        <begin position="21"/>
        <end position="40"/>
    </location>
</feature>
<name>A0A0Q5U404_DROER</name>
<evidence type="ECO:0000313" key="3">
    <source>
        <dbReference type="EMBL" id="KQS43823.1"/>
    </source>
</evidence>
<dbReference type="AlphaFoldDB" id="A0A0Q5U404"/>
<dbReference type="Pfam" id="PF01607">
    <property type="entry name" value="CBM_14"/>
    <property type="match status" value="1"/>
</dbReference>
<gene>
    <name evidence="3" type="primary">Dere\GG26765</name>
    <name evidence="3" type="synonym">GG26765</name>
    <name evidence="3" type="ORF">Dere_GG26765</name>
</gene>
<dbReference type="GO" id="GO:0005576">
    <property type="term" value="C:extracellular region"/>
    <property type="evidence" value="ECO:0007669"/>
    <property type="project" value="InterPro"/>
</dbReference>
<dbReference type="Proteomes" id="UP000008711">
    <property type="component" value="Unassembled WGS sequence"/>
</dbReference>
<evidence type="ECO:0000256" key="1">
    <source>
        <dbReference type="SAM" id="Phobius"/>
    </source>
</evidence>
<dbReference type="SMART" id="SM00494">
    <property type="entry name" value="ChtBD2"/>
    <property type="match status" value="2"/>
</dbReference>
<dbReference type="Gene3D" id="2.170.140.10">
    <property type="entry name" value="Chitin binding domain"/>
    <property type="match status" value="2"/>
</dbReference>
<organism evidence="3 4">
    <name type="scientific">Drosophila erecta</name>
    <name type="common">Fruit fly</name>
    <dbReference type="NCBI Taxonomy" id="7220"/>
    <lineage>
        <taxon>Eukaryota</taxon>
        <taxon>Metazoa</taxon>
        <taxon>Ecdysozoa</taxon>
        <taxon>Arthropoda</taxon>
        <taxon>Hexapoda</taxon>
        <taxon>Insecta</taxon>
        <taxon>Pterygota</taxon>
        <taxon>Neoptera</taxon>
        <taxon>Endopterygota</taxon>
        <taxon>Diptera</taxon>
        <taxon>Brachycera</taxon>
        <taxon>Muscomorpha</taxon>
        <taxon>Ephydroidea</taxon>
        <taxon>Drosophilidae</taxon>
        <taxon>Drosophila</taxon>
        <taxon>Sophophora</taxon>
    </lineage>
</organism>
<accession>A0A0Q5U404</accession>
<dbReference type="SMR" id="A0A0Q5U404"/>
<dbReference type="InterPro" id="IPR002557">
    <property type="entry name" value="Chitin-bd_dom"/>
</dbReference>
<keyword evidence="1" id="KW-0472">Membrane</keyword>
<sequence length="157" mass="18112">MIYNQTHRICSLRQKNLREAGKMLAQIYLTVSLCALFTGFCTPQAVSRWPLPNDCHGYYETRLFDCPPEFHWNSQLQQCDLQTTAGCSSIDPMPNGNNLYPQNSDLAKLCENKLKHLIPYPGNCSQYIQCDYLPFVMPCPQYLFWNSQLLTCDKICI</sequence>
<dbReference type="PROSITE" id="PS50940">
    <property type="entry name" value="CHIT_BIND_II"/>
    <property type="match status" value="1"/>
</dbReference>
<dbReference type="EMBL" id="CH954178">
    <property type="protein sequence ID" value="KQS43823.1"/>
    <property type="molecule type" value="Genomic_DNA"/>
</dbReference>
<dbReference type="InterPro" id="IPR036508">
    <property type="entry name" value="Chitin-bd_dom_sf"/>
</dbReference>
<dbReference type="KEGG" id="der:26526589"/>
<proteinExistence type="predicted"/>
<reference evidence="3 4" key="1">
    <citation type="journal article" date="2007" name="Nature">
        <title>Evolution of genes and genomes on the Drosophila phylogeny.</title>
        <authorList>
            <consortium name="Drosophila 12 Genomes Consortium"/>
            <person name="Clark A.G."/>
            <person name="Eisen M.B."/>
            <person name="Smith D.R."/>
            <person name="Bergman C.M."/>
            <person name="Oliver B."/>
            <person name="Markow T.A."/>
            <person name="Kaufman T.C."/>
            <person name="Kellis M."/>
            <person name="Gelbart W."/>
            <person name="Iyer V.N."/>
            <person name="Pollard D.A."/>
            <person name="Sackton T.B."/>
            <person name="Larracuente A.M."/>
            <person name="Singh N.D."/>
            <person name="Abad J.P."/>
            <person name="Abt D.N."/>
            <person name="Adryan B."/>
            <person name="Aguade M."/>
            <person name="Akashi H."/>
            <person name="Anderson W.W."/>
            <person name="Aquadro C.F."/>
            <person name="Ardell D.H."/>
            <person name="Arguello R."/>
            <person name="Artieri C.G."/>
            <person name="Barbash D.A."/>
            <person name="Barker D."/>
            <person name="Barsanti P."/>
            <person name="Batterham P."/>
            <person name="Batzoglou S."/>
            <person name="Begun D."/>
            <person name="Bhutkar A."/>
            <person name="Blanco E."/>
            <person name="Bosak S.A."/>
            <person name="Bradley R.K."/>
            <person name="Brand A.D."/>
            <person name="Brent M.R."/>
            <person name="Brooks A.N."/>
            <person name="Brown R.H."/>
            <person name="Butlin R.K."/>
            <person name="Caggese C."/>
            <person name="Calvi B.R."/>
            <person name="Bernardo de Carvalho A."/>
            <person name="Caspi A."/>
            <person name="Castrezana S."/>
            <person name="Celniker S.E."/>
            <person name="Chang J.L."/>
            <person name="Chapple C."/>
            <person name="Chatterji S."/>
            <person name="Chinwalla A."/>
            <person name="Civetta A."/>
            <person name="Clifton S.W."/>
            <person name="Comeron J.M."/>
            <person name="Costello J.C."/>
            <person name="Coyne J.A."/>
            <person name="Daub J."/>
            <person name="David R.G."/>
            <person name="Delcher A.L."/>
            <person name="Delehaunty K."/>
            <person name="Do C.B."/>
            <person name="Ebling H."/>
            <person name="Edwards K."/>
            <person name="Eickbush T."/>
            <person name="Evans J.D."/>
            <person name="Filipski A."/>
            <person name="Findeiss S."/>
            <person name="Freyhult E."/>
            <person name="Fulton L."/>
            <person name="Fulton R."/>
            <person name="Garcia A.C."/>
            <person name="Gardiner A."/>
            <person name="Garfield D.A."/>
            <person name="Garvin B.E."/>
            <person name="Gibson G."/>
            <person name="Gilbert D."/>
            <person name="Gnerre S."/>
            <person name="Godfrey J."/>
            <person name="Good R."/>
            <person name="Gotea V."/>
            <person name="Gravely B."/>
            <person name="Greenberg A.J."/>
            <person name="Griffiths-Jones S."/>
            <person name="Gross S."/>
            <person name="Guigo R."/>
            <person name="Gustafson E.A."/>
            <person name="Haerty W."/>
            <person name="Hahn M.W."/>
            <person name="Halligan D.L."/>
            <person name="Halpern A.L."/>
            <person name="Halter G.M."/>
            <person name="Han M.V."/>
            <person name="Heger A."/>
            <person name="Hillier L."/>
            <person name="Hinrichs A.S."/>
            <person name="Holmes I."/>
            <person name="Hoskins R.A."/>
            <person name="Hubisz M.J."/>
            <person name="Hultmark D."/>
            <person name="Huntley M.A."/>
            <person name="Jaffe D.B."/>
            <person name="Jagadeeshan S."/>
            <person name="Jeck W.R."/>
            <person name="Johnson J."/>
            <person name="Jones C.D."/>
            <person name="Jordan W.C."/>
            <person name="Karpen G.H."/>
            <person name="Kataoka E."/>
            <person name="Keightley P.D."/>
            <person name="Kheradpour P."/>
            <person name="Kirkness E.F."/>
            <person name="Koerich L.B."/>
            <person name="Kristiansen K."/>
            <person name="Kudrna D."/>
            <person name="Kulathinal R.J."/>
            <person name="Kumar S."/>
            <person name="Kwok R."/>
            <person name="Lander E."/>
            <person name="Langley C.H."/>
            <person name="Lapoint R."/>
            <person name="Lazzaro B.P."/>
            <person name="Lee S.J."/>
            <person name="Levesque L."/>
            <person name="Li R."/>
            <person name="Lin C.F."/>
            <person name="Lin M.F."/>
            <person name="Lindblad-Toh K."/>
            <person name="Llopart A."/>
            <person name="Long M."/>
            <person name="Low L."/>
            <person name="Lozovsky E."/>
            <person name="Lu J."/>
            <person name="Luo M."/>
            <person name="Machado C.A."/>
            <person name="Makalowski W."/>
            <person name="Marzo M."/>
            <person name="Matsuda M."/>
            <person name="Matzkin L."/>
            <person name="McAllister B."/>
            <person name="McBride C.S."/>
            <person name="McKernan B."/>
            <person name="McKernan K."/>
            <person name="Mendez-Lago M."/>
            <person name="Minx P."/>
            <person name="Mollenhauer M.U."/>
            <person name="Montooth K."/>
            <person name="Mount S.M."/>
            <person name="Mu X."/>
            <person name="Myers E."/>
            <person name="Negre B."/>
            <person name="Newfeld S."/>
            <person name="Nielsen R."/>
            <person name="Noor M.A."/>
            <person name="O'Grady P."/>
            <person name="Pachter L."/>
            <person name="Papaceit M."/>
            <person name="Parisi M.J."/>
            <person name="Parisi M."/>
            <person name="Parts L."/>
            <person name="Pedersen J.S."/>
            <person name="Pesole G."/>
            <person name="Phillippy A.M."/>
            <person name="Ponting C.P."/>
            <person name="Pop M."/>
            <person name="Porcelli D."/>
            <person name="Powell J.R."/>
            <person name="Prohaska S."/>
            <person name="Pruitt K."/>
            <person name="Puig M."/>
            <person name="Quesneville H."/>
            <person name="Ram K.R."/>
            <person name="Rand D."/>
            <person name="Rasmussen M.D."/>
            <person name="Reed L.K."/>
            <person name="Reenan R."/>
            <person name="Reily A."/>
            <person name="Remington K.A."/>
            <person name="Rieger T.T."/>
            <person name="Ritchie M.G."/>
            <person name="Robin C."/>
            <person name="Rogers Y.H."/>
            <person name="Rohde C."/>
            <person name="Rozas J."/>
            <person name="Rubenfield M.J."/>
            <person name="Ruiz A."/>
            <person name="Russo S."/>
            <person name="Salzberg S.L."/>
            <person name="Sanchez-Gracia A."/>
            <person name="Saranga D.J."/>
            <person name="Sato H."/>
            <person name="Schaeffer S.W."/>
            <person name="Schatz M.C."/>
            <person name="Schlenke T."/>
            <person name="Schwartz R."/>
            <person name="Segarra C."/>
            <person name="Singh R.S."/>
            <person name="Sirot L."/>
            <person name="Sirota M."/>
            <person name="Sisneros N.B."/>
            <person name="Smith C.D."/>
            <person name="Smith T.F."/>
            <person name="Spieth J."/>
            <person name="Stage D.E."/>
            <person name="Stark A."/>
            <person name="Stephan W."/>
            <person name="Strausberg R.L."/>
            <person name="Strempel S."/>
            <person name="Sturgill D."/>
            <person name="Sutton G."/>
            <person name="Sutton G.G."/>
            <person name="Tao W."/>
            <person name="Teichmann S."/>
            <person name="Tobari Y.N."/>
            <person name="Tomimura Y."/>
            <person name="Tsolas J.M."/>
            <person name="Valente V.L."/>
            <person name="Venter E."/>
            <person name="Venter J.C."/>
            <person name="Vicario S."/>
            <person name="Vieira F.G."/>
            <person name="Vilella A.J."/>
            <person name="Villasante A."/>
            <person name="Walenz B."/>
            <person name="Wang J."/>
            <person name="Wasserman M."/>
            <person name="Watts T."/>
            <person name="Wilson D."/>
            <person name="Wilson R.K."/>
            <person name="Wing R.A."/>
            <person name="Wolfner M.F."/>
            <person name="Wong A."/>
            <person name="Wong G.K."/>
            <person name="Wu C.I."/>
            <person name="Wu G."/>
            <person name="Yamamoto D."/>
            <person name="Yang H.P."/>
            <person name="Yang S.P."/>
            <person name="Yorke J.A."/>
            <person name="Yoshida K."/>
            <person name="Zdobnov E."/>
            <person name="Zhang P."/>
            <person name="Zhang Y."/>
            <person name="Zimin A.V."/>
            <person name="Baldwin J."/>
            <person name="Abdouelleil A."/>
            <person name="Abdulkadir J."/>
            <person name="Abebe A."/>
            <person name="Abera B."/>
            <person name="Abreu J."/>
            <person name="Acer S.C."/>
            <person name="Aftuck L."/>
            <person name="Alexander A."/>
            <person name="An P."/>
            <person name="Anderson E."/>
            <person name="Anderson S."/>
            <person name="Arachi H."/>
            <person name="Azer M."/>
            <person name="Bachantsang P."/>
            <person name="Barry A."/>
            <person name="Bayul T."/>
            <person name="Berlin A."/>
            <person name="Bessette D."/>
            <person name="Bloom T."/>
            <person name="Blye J."/>
            <person name="Boguslavskiy L."/>
            <person name="Bonnet C."/>
            <person name="Boukhgalter B."/>
            <person name="Bourzgui I."/>
            <person name="Brown A."/>
            <person name="Cahill P."/>
            <person name="Channer S."/>
            <person name="Cheshatsang Y."/>
            <person name="Chuda L."/>
            <person name="Citroen M."/>
            <person name="Collymore A."/>
            <person name="Cooke P."/>
            <person name="Costello M."/>
            <person name="D'Aco K."/>
            <person name="Daza R."/>
            <person name="De Haan G."/>
            <person name="DeGray S."/>
            <person name="DeMaso C."/>
            <person name="Dhargay N."/>
            <person name="Dooley K."/>
            <person name="Dooley E."/>
            <person name="Doricent M."/>
            <person name="Dorje P."/>
            <person name="Dorjee K."/>
            <person name="Dupes A."/>
            <person name="Elong R."/>
            <person name="Falk J."/>
            <person name="Farina A."/>
            <person name="Faro S."/>
            <person name="Ferguson D."/>
            <person name="Fisher S."/>
            <person name="Foley C.D."/>
            <person name="Franke A."/>
            <person name="Friedrich D."/>
            <person name="Gadbois L."/>
            <person name="Gearin G."/>
            <person name="Gearin C.R."/>
            <person name="Giannoukos G."/>
            <person name="Goode T."/>
            <person name="Graham J."/>
            <person name="Grandbois E."/>
            <person name="Grewal S."/>
            <person name="Gyaltsen K."/>
            <person name="Hafez N."/>
            <person name="Hagos B."/>
            <person name="Hall J."/>
            <person name="Henson C."/>
            <person name="Hollinger A."/>
            <person name="Honan T."/>
            <person name="Huard M.D."/>
            <person name="Hughes L."/>
            <person name="Hurhula B."/>
            <person name="Husby M.E."/>
            <person name="Kamat A."/>
            <person name="Kanga B."/>
            <person name="Kashin S."/>
            <person name="Khazanovich D."/>
            <person name="Kisner P."/>
            <person name="Lance K."/>
            <person name="Lara M."/>
            <person name="Lee W."/>
            <person name="Lennon N."/>
            <person name="Letendre F."/>
            <person name="LeVine R."/>
            <person name="Lipovsky A."/>
            <person name="Liu X."/>
            <person name="Liu J."/>
            <person name="Liu S."/>
            <person name="Lokyitsang T."/>
            <person name="Lokyitsang Y."/>
            <person name="Lubonja R."/>
            <person name="Lui A."/>
            <person name="MacDonald P."/>
            <person name="Magnisalis V."/>
            <person name="Maru K."/>
            <person name="Matthews C."/>
            <person name="McCusker W."/>
            <person name="McDonough S."/>
            <person name="Mehta T."/>
            <person name="Meldrim J."/>
            <person name="Meneus L."/>
            <person name="Mihai O."/>
            <person name="Mihalev A."/>
            <person name="Mihova T."/>
            <person name="Mittelman R."/>
            <person name="Mlenga V."/>
            <person name="Montmayeur A."/>
            <person name="Mulrain L."/>
            <person name="Navidi A."/>
            <person name="Naylor J."/>
            <person name="Negash T."/>
            <person name="Nguyen T."/>
            <person name="Nguyen N."/>
            <person name="Nicol R."/>
            <person name="Norbu C."/>
            <person name="Norbu N."/>
            <person name="Novod N."/>
            <person name="O'Neill B."/>
            <person name="Osman S."/>
            <person name="Markiewicz E."/>
            <person name="Oyono O.L."/>
            <person name="Patti C."/>
            <person name="Phunkhang P."/>
            <person name="Pierre F."/>
            <person name="Priest M."/>
            <person name="Raghuraman S."/>
            <person name="Rege F."/>
            <person name="Reyes R."/>
            <person name="Rise C."/>
            <person name="Rogov P."/>
            <person name="Ross K."/>
            <person name="Ryan E."/>
            <person name="Settipalli S."/>
            <person name="Shea T."/>
            <person name="Sherpa N."/>
            <person name="Shi L."/>
            <person name="Shih D."/>
            <person name="Sparrow T."/>
            <person name="Spaulding J."/>
            <person name="Stalker J."/>
            <person name="Stange-Thomann N."/>
            <person name="Stavropoulos S."/>
            <person name="Stone C."/>
            <person name="Strader C."/>
            <person name="Tesfaye S."/>
            <person name="Thomson T."/>
            <person name="Thoulutsang Y."/>
            <person name="Thoulutsang D."/>
            <person name="Topham K."/>
            <person name="Topping I."/>
            <person name="Tsamla T."/>
            <person name="Vassiliev H."/>
            <person name="Vo A."/>
            <person name="Wangchuk T."/>
            <person name="Wangdi T."/>
            <person name="Weiand M."/>
            <person name="Wilkinson J."/>
            <person name="Wilson A."/>
            <person name="Yadav S."/>
            <person name="Young G."/>
            <person name="Yu Q."/>
            <person name="Zembek L."/>
            <person name="Zhong D."/>
            <person name="Zimmer A."/>
            <person name="Zwirko Z."/>
            <person name="Jaffe D.B."/>
            <person name="Alvarez P."/>
            <person name="Brockman W."/>
            <person name="Butler J."/>
            <person name="Chin C."/>
            <person name="Gnerre S."/>
            <person name="Grabherr M."/>
            <person name="Kleber M."/>
            <person name="Mauceli E."/>
            <person name="MacCallum I."/>
        </authorList>
    </citation>
    <scope>NUCLEOTIDE SEQUENCE [LARGE SCALE GENOMIC DNA]</scope>
    <source>
        <strain evidence="3 4">TSC#14021-0224.01</strain>
    </source>
</reference>
<protein>
    <recommendedName>
        <fullName evidence="2">Chitin-binding type-2 domain-containing protein</fullName>
    </recommendedName>
</protein>
<dbReference type="SUPFAM" id="SSF57625">
    <property type="entry name" value="Invertebrate chitin-binding proteins"/>
    <property type="match status" value="2"/>
</dbReference>
<keyword evidence="4" id="KW-1185">Reference proteome</keyword>
<evidence type="ECO:0000313" key="4">
    <source>
        <dbReference type="Proteomes" id="UP000008711"/>
    </source>
</evidence>
<keyword evidence="1" id="KW-0812">Transmembrane</keyword>
<keyword evidence="1" id="KW-1133">Transmembrane helix</keyword>